<accession>A0ABU3NYP6</accession>
<name>A0ABU3NYP6_9FIRM</name>
<dbReference type="PIRSF" id="PIRSF018637">
    <property type="entry name" value="TrmK"/>
    <property type="match status" value="1"/>
</dbReference>
<organism evidence="1 2">
    <name type="scientific">Anaeroselena agilis</name>
    <dbReference type="NCBI Taxonomy" id="3063788"/>
    <lineage>
        <taxon>Bacteria</taxon>
        <taxon>Bacillati</taxon>
        <taxon>Bacillota</taxon>
        <taxon>Negativicutes</taxon>
        <taxon>Acetonemataceae</taxon>
        <taxon>Anaeroselena</taxon>
    </lineage>
</organism>
<dbReference type="InterPro" id="IPR006901">
    <property type="entry name" value="TrmK"/>
</dbReference>
<sequence>MKLGKRLATIAALVPPGGRLADIGTDHAYLPVYLVSEGIVPWAVAGEVHQGPFRAAGEALARVGLTDRIELRFGDGLAVLAPGEVDTAVIAGMGGPTIIEILSACPEVTASLSCLVLQPMLGGGAVRRWLAASGWRAVAEALVEEDGRLYEVIAAAPGAAEEYEDILYDIGPLLWDRRHPLLRDHLEALLAQARRVAAEMAASPQAVSSPKYREYLAKIAQLEDKLACL</sequence>
<dbReference type="EC" id="2.1.1.-" evidence="1"/>
<dbReference type="RefSeq" id="WP_413780422.1">
    <property type="nucleotide sequence ID" value="NZ_JAUOZS010000001.1"/>
</dbReference>
<reference evidence="1 2" key="1">
    <citation type="submission" date="2023-07" db="EMBL/GenBank/DDBJ databases">
        <title>The novel representative of Negativicutes class, Anaeroselena agilis gen. nov. sp. nov.</title>
        <authorList>
            <person name="Prokofeva M.I."/>
            <person name="Elcheninov A.G."/>
            <person name="Klyukina A."/>
            <person name="Kublanov I.V."/>
            <person name="Frolov E.N."/>
            <person name="Podosokorskaya O.A."/>
        </authorList>
    </citation>
    <scope>NUCLEOTIDE SEQUENCE [LARGE SCALE GENOMIC DNA]</scope>
    <source>
        <strain evidence="1 2">4137-cl</strain>
    </source>
</reference>
<protein>
    <submittedName>
        <fullName evidence="1">Class I SAM-dependent methyltransferase</fullName>
        <ecNumber evidence="1">2.1.1.-</ecNumber>
    </submittedName>
</protein>
<keyword evidence="2" id="KW-1185">Reference proteome</keyword>
<evidence type="ECO:0000313" key="2">
    <source>
        <dbReference type="Proteomes" id="UP001254848"/>
    </source>
</evidence>
<dbReference type="EMBL" id="JAUOZS010000001">
    <property type="protein sequence ID" value="MDT8901924.1"/>
    <property type="molecule type" value="Genomic_DNA"/>
</dbReference>
<keyword evidence="1" id="KW-0808">Transferase</keyword>
<dbReference type="Proteomes" id="UP001254848">
    <property type="component" value="Unassembled WGS sequence"/>
</dbReference>
<dbReference type="SUPFAM" id="SSF53335">
    <property type="entry name" value="S-adenosyl-L-methionine-dependent methyltransferases"/>
    <property type="match status" value="1"/>
</dbReference>
<dbReference type="GO" id="GO:0032259">
    <property type="term" value="P:methylation"/>
    <property type="evidence" value="ECO:0007669"/>
    <property type="project" value="UniProtKB-KW"/>
</dbReference>
<dbReference type="PANTHER" id="PTHR38451:SF1">
    <property type="entry name" value="TRNA (ADENINE(22)-N(1))-METHYLTRANSFERASE"/>
    <property type="match status" value="1"/>
</dbReference>
<dbReference type="InterPro" id="IPR029063">
    <property type="entry name" value="SAM-dependent_MTases_sf"/>
</dbReference>
<dbReference type="GO" id="GO:0008168">
    <property type="term" value="F:methyltransferase activity"/>
    <property type="evidence" value="ECO:0007669"/>
    <property type="project" value="UniProtKB-KW"/>
</dbReference>
<proteinExistence type="predicted"/>
<comment type="caution">
    <text evidence="1">The sequence shown here is derived from an EMBL/GenBank/DDBJ whole genome shotgun (WGS) entry which is preliminary data.</text>
</comment>
<dbReference type="Pfam" id="PF12847">
    <property type="entry name" value="Methyltransf_18"/>
    <property type="match status" value="1"/>
</dbReference>
<evidence type="ECO:0000313" key="1">
    <source>
        <dbReference type="EMBL" id="MDT8901924.1"/>
    </source>
</evidence>
<dbReference type="PANTHER" id="PTHR38451">
    <property type="entry name" value="TRNA (ADENINE(22)-N(1))-METHYLTRANSFERASE"/>
    <property type="match status" value="1"/>
</dbReference>
<keyword evidence="1" id="KW-0489">Methyltransferase</keyword>
<gene>
    <name evidence="1" type="ORF">Q4T40_11765</name>
</gene>
<dbReference type="Gene3D" id="3.40.50.150">
    <property type="entry name" value="Vaccinia Virus protein VP39"/>
    <property type="match status" value="1"/>
</dbReference>